<protein>
    <submittedName>
        <fullName evidence="2">Uncharacterized protein</fullName>
    </submittedName>
</protein>
<dbReference type="OrthoDB" id="9888886at2"/>
<name>A0A6B2MT93_9BURK</name>
<reference evidence="2" key="1">
    <citation type="submission" date="2019-11" db="EMBL/GenBank/DDBJ databases">
        <title>Burkholderia cenocepacia CF.</title>
        <authorList>
            <person name="Vianna E.F."/>
            <person name="Marques E.A."/>
            <person name="Albano R.M."/>
            <person name="Leao R.S."/>
        </authorList>
    </citation>
    <scope>NUCLEOTIDE SEQUENCE</scope>
    <source>
        <strain evidence="2">MS-2140</strain>
    </source>
</reference>
<feature type="compositionally biased region" description="Low complexity" evidence="1">
    <location>
        <begin position="1"/>
        <end position="17"/>
    </location>
</feature>
<dbReference type="RefSeq" id="WP_143272881.1">
    <property type="nucleotide sequence ID" value="NZ_CADETK010000018.1"/>
</dbReference>
<proteinExistence type="predicted"/>
<organism evidence="2">
    <name type="scientific">Burkholderia cenocepacia</name>
    <dbReference type="NCBI Taxonomy" id="95486"/>
    <lineage>
        <taxon>Bacteria</taxon>
        <taxon>Pseudomonadati</taxon>
        <taxon>Pseudomonadota</taxon>
        <taxon>Betaproteobacteria</taxon>
        <taxon>Burkholderiales</taxon>
        <taxon>Burkholderiaceae</taxon>
        <taxon>Burkholderia</taxon>
        <taxon>Burkholderia cepacia complex</taxon>
    </lineage>
</organism>
<dbReference type="EMBL" id="JAAEAM010000066">
    <property type="protein sequence ID" value="NDV77167.1"/>
    <property type="molecule type" value="Genomic_DNA"/>
</dbReference>
<dbReference type="AlphaFoldDB" id="A0A6B2MT93"/>
<gene>
    <name evidence="2" type="ORF">GFJ35_34730</name>
</gene>
<sequence>MTRGNAAAQRRVAQPAANDIRRPGFDTDSGRRCVLGRRLFPMLPKWHSPFQLIDVESAAIFRQALA</sequence>
<accession>A0A6B2MT93</accession>
<evidence type="ECO:0000313" key="2">
    <source>
        <dbReference type="EMBL" id="NDV77167.1"/>
    </source>
</evidence>
<evidence type="ECO:0000256" key="1">
    <source>
        <dbReference type="SAM" id="MobiDB-lite"/>
    </source>
</evidence>
<feature type="region of interest" description="Disordered" evidence="1">
    <location>
        <begin position="1"/>
        <end position="27"/>
    </location>
</feature>
<comment type="caution">
    <text evidence="2">The sequence shown here is derived from an EMBL/GenBank/DDBJ whole genome shotgun (WGS) entry which is preliminary data.</text>
</comment>